<feature type="transmembrane region" description="Helical" evidence="1">
    <location>
        <begin position="458"/>
        <end position="481"/>
    </location>
</feature>
<dbReference type="RefSeq" id="WP_184029505.1">
    <property type="nucleotide sequence ID" value="NZ_JACHFN010000008.1"/>
</dbReference>
<evidence type="ECO:0000256" key="1">
    <source>
        <dbReference type="SAM" id="Phobius"/>
    </source>
</evidence>
<gene>
    <name evidence="2" type="ORF">HNQ09_002409</name>
</gene>
<evidence type="ECO:0000313" key="3">
    <source>
        <dbReference type="Proteomes" id="UP000525389"/>
    </source>
</evidence>
<feature type="transmembrane region" description="Helical" evidence="1">
    <location>
        <begin position="368"/>
        <end position="387"/>
    </location>
</feature>
<accession>A0A7W8LQL3</accession>
<name>A0A7W8LQL3_9DEIO</name>
<keyword evidence="3" id="KW-1185">Reference proteome</keyword>
<keyword evidence="1" id="KW-0472">Membrane</keyword>
<protein>
    <submittedName>
        <fullName evidence="2">Uncharacterized protein</fullName>
    </submittedName>
</protein>
<keyword evidence="1" id="KW-1133">Transmembrane helix</keyword>
<sequence>MVQTALDMLAGALGWLAGLAVPLLGLLGAGLLALLLVGLLDRDRFRAGIGWAAARGPQVGRWALVALALGAGALAVEVTRRAVDLRLGAQLSARYANAADPAGGQTVQSAPRVSLLSSRTYSRSVALPADVYTRLNLGGGWEALLPYFGNPPSLTVQDLREGFTRRGETLLYTRDVTLQTEEPLGLDTTRARADLRFVGAAGGAASQAGNTYRATFRADYTFTNPRREAATARFLFPLPQGSGTLSGFRLTVNGRAYRASDLSQGSLWEGRVGAGQTVRVSVTYTHQGSRGWSYRLSDRREPLRSLDLTVTADRPARFERYSLYPTRLTRAVFGGPQTLRWQLQDVITAQNVAVVFAQSSVRELLAKAGLMQPPALVLAALLALGWALRRRLPLPPPRLAGALLGLALGFVLGGVLTAYLPPVAALPLGSLVGVGFGALALGRAFLPPLVVAALVPLAFLAAPHAGLLLTLLAAATLLALLRAGRARAV</sequence>
<feature type="transmembrane region" description="Helical" evidence="1">
    <location>
        <begin position="426"/>
        <end position="446"/>
    </location>
</feature>
<reference evidence="2 3" key="1">
    <citation type="submission" date="2020-08" db="EMBL/GenBank/DDBJ databases">
        <title>Genomic Encyclopedia of Type Strains, Phase IV (KMG-IV): sequencing the most valuable type-strain genomes for metagenomic binning, comparative biology and taxonomic classification.</title>
        <authorList>
            <person name="Goeker M."/>
        </authorList>
    </citation>
    <scope>NUCLEOTIDE SEQUENCE [LARGE SCALE GENOMIC DNA]</scope>
    <source>
        <strain evidence="2 3">DSM 101791</strain>
    </source>
</reference>
<feature type="transmembrane region" description="Helical" evidence="1">
    <location>
        <begin position="12"/>
        <end position="39"/>
    </location>
</feature>
<proteinExistence type="predicted"/>
<dbReference type="Proteomes" id="UP000525389">
    <property type="component" value="Unassembled WGS sequence"/>
</dbReference>
<dbReference type="AlphaFoldDB" id="A0A7W8LQL3"/>
<comment type="caution">
    <text evidence="2">The sequence shown here is derived from an EMBL/GenBank/DDBJ whole genome shotgun (WGS) entry which is preliminary data.</text>
</comment>
<evidence type="ECO:0000313" key="2">
    <source>
        <dbReference type="EMBL" id="MBB5234966.1"/>
    </source>
</evidence>
<organism evidence="2 3">
    <name type="scientific">Deinococcus budaensis</name>
    <dbReference type="NCBI Taxonomy" id="1665626"/>
    <lineage>
        <taxon>Bacteria</taxon>
        <taxon>Thermotogati</taxon>
        <taxon>Deinococcota</taxon>
        <taxon>Deinococci</taxon>
        <taxon>Deinococcales</taxon>
        <taxon>Deinococcaceae</taxon>
        <taxon>Deinococcus</taxon>
    </lineage>
</organism>
<feature type="transmembrane region" description="Helical" evidence="1">
    <location>
        <begin position="399"/>
        <end position="419"/>
    </location>
</feature>
<dbReference type="EMBL" id="JACHFN010000008">
    <property type="protein sequence ID" value="MBB5234966.1"/>
    <property type="molecule type" value="Genomic_DNA"/>
</dbReference>
<keyword evidence="1" id="KW-0812">Transmembrane</keyword>